<dbReference type="InterPro" id="IPR029052">
    <property type="entry name" value="Metallo-depent_PP-like"/>
</dbReference>
<dbReference type="GO" id="GO:0016791">
    <property type="term" value="F:phosphatase activity"/>
    <property type="evidence" value="ECO:0007669"/>
    <property type="project" value="TreeGrafter"/>
</dbReference>
<dbReference type="Gene3D" id="3.60.21.10">
    <property type="match status" value="1"/>
</dbReference>
<feature type="domain" description="Calcineurin-like phosphoesterase" evidence="1">
    <location>
        <begin position="4"/>
        <end position="189"/>
    </location>
</feature>
<organism evidence="2 3">
    <name type="scientific">Sinomicrobium oceani</name>
    <dbReference type="NCBI Taxonomy" id="1150368"/>
    <lineage>
        <taxon>Bacteria</taxon>
        <taxon>Pseudomonadati</taxon>
        <taxon>Bacteroidota</taxon>
        <taxon>Flavobacteriia</taxon>
        <taxon>Flavobacteriales</taxon>
        <taxon>Flavobacteriaceae</taxon>
        <taxon>Sinomicrobium</taxon>
    </lineage>
</organism>
<evidence type="ECO:0000313" key="3">
    <source>
        <dbReference type="Proteomes" id="UP000182248"/>
    </source>
</evidence>
<reference evidence="2 3" key="1">
    <citation type="submission" date="2016-11" db="EMBL/GenBank/DDBJ databases">
        <authorList>
            <person name="Jaros S."/>
            <person name="Januszkiewicz K."/>
            <person name="Wedrychowicz H."/>
        </authorList>
    </citation>
    <scope>NUCLEOTIDE SEQUENCE [LARGE SCALE GENOMIC DNA]</scope>
    <source>
        <strain evidence="2 3">CGMCC 1.12145</strain>
    </source>
</reference>
<dbReference type="GO" id="GO:0110154">
    <property type="term" value="P:RNA decapping"/>
    <property type="evidence" value="ECO:0007669"/>
    <property type="project" value="TreeGrafter"/>
</dbReference>
<proteinExistence type="predicted"/>
<dbReference type="InterPro" id="IPR050126">
    <property type="entry name" value="Ap4A_hydrolase"/>
</dbReference>
<sequence length="242" mass="27965">MSKTFVIGDIHGAVRALEQVLERVAPEKDDTLIFLGDYVDGWSESPQVIDFLIGLEKRRNCLFIQGNHDEFCYDWLRDGTRNDQWLYHGGQATIDAYKGLGEATRKRHMEFLGNLQNYHLDAGNRLFLHAGFTNLRGVEHEYFPEMFYWDRTLWEMALSFDVSLDKASYRYPSRLTHYKEIFIGHTPVTRIGETTPVSAANVWNVDTGAAFKGPLTVMDTVTKEFWQSDPVWKLYPGEEGRN</sequence>
<dbReference type="InterPro" id="IPR004843">
    <property type="entry name" value="Calcineurin-like_PHP"/>
</dbReference>
<dbReference type="PANTHER" id="PTHR42850">
    <property type="entry name" value="METALLOPHOSPHOESTERASE"/>
    <property type="match status" value="1"/>
</dbReference>
<name>A0A1K1P4I9_9FLAO</name>
<dbReference type="GO" id="GO:0008803">
    <property type="term" value="F:bis(5'-nucleosyl)-tetraphosphatase (symmetrical) activity"/>
    <property type="evidence" value="ECO:0007669"/>
    <property type="project" value="TreeGrafter"/>
</dbReference>
<dbReference type="SUPFAM" id="SSF56300">
    <property type="entry name" value="Metallo-dependent phosphatases"/>
    <property type="match status" value="1"/>
</dbReference>
<dbReference type="AlphaFoldDB" id="A0A1K1P4I9"/>
<dbReference type="RefSeq" id="WP_072316855.1">
    <property type="nucleotide sequence ID" value="NZ_FPJE01000007.1"/>
</dbReference>
<gene>
    <name evidence="2" type="ORF">SAMN02927921_01627</name>
</gene>
<dbReference type="Pfam" id="PF00149">
    <property type="entry name" value="Metallophos"/>
    <property type="match status" value="1"/>
</dbReference>
<evidence type="ECO:0000313" key="2">
    <source>
        <dbReference type="EMBL" id="SFW42664.1"/>
    </source>
</evidence>
<accession>A0A1K1P4I9</accession>
<dbReference type="STRING" id="1150368.SAMN02927921_01627"/>
<dbReference type="OrthoDB" id="9808081at2"/>
<dbReference type="GO" id="GO:0005737">
    <property type="term" value="C:cytoplasm"/>
    <property type="evidence" value="ECO:0007669"/>
    <property type="project" value="TreeGrafter"/>
</dbReference>
<dbReference type="EMBL" id="FPJE01000007">
    <property type="protein sequence ID" value="SFW42664.1"/>
    <property type="molecule type" value="Genomic_DNA"/>
</dbReference>
<dbReference type="Proteomes" id="UP000182248">
    <property type="component" value="Unassembled WGS sequence"/>
</dbReference>
<keyword evidence="3" id="KW-1185">Reference proteome</keyword>
<dbReference type="PANTHER" id="PTHR42850:SF4">
    <property type="entry name" value="ZINC-DEPENDENT ENDOPOLYPHOSPHATASE"/>
    <property type="match status" value="1"/>
</dbReference>
<protein>
    <submittedName>
        <fullName evidence="2">Serine/threonine protein phosphatase 1</fullName>
    </submittedName>
</protein>
<evidence type="ECO:0000259" key="1">
    <source>
        <dbReference type="Pfam" id="PF00149"/>
    </source>
</evidence>